<dbReference type="InterPro" id="IPR001680">
    <property type="entry name" value="WD40_rpt"/>
</dbReference>
<dbReference type="Proteomes" id="UP000615026">
    <property type="component" value="Unassembled WGS sequence"/>
</dbReference>
<keyword evidence="7" id="KW-1185">Reference proteome</keyword>
<sequence>MAKYALVIGLTDYDDFNQLTRPATDAQVVAEVLQTYGGYRITSILAATDYDEIVAQLKTFLQQTAHKNEALIYITGHSFLVQDDFTEEQAGYIATSNCRVRRENDAIVEQRHGIPFVNFNKLIAKADLSNLVLLLDTCHSGGLIEQGLFQQSFNTFGQKTDYFFITAARSSESAWAKRGENHSVFTTALLSGLAQENAPEGGAITGDDLFAHIARQLQQARQEPMRMGQGRSIEIVRYGTSVETQISDENPYQGLKAFDENSARFFFGREKEIDLLLAKLSQTNFVPVIGVSGSGKSSVVRAGLIPALRQMGHWQILEPMKPGIGPMALLKNAFCQLVSQRREVNHMAAKIDSHDLLGAVALLPGTEKILLVVDQFEEVFALGSPDEEKQQFIDCLTAIANVEESRLAIVTTMRADFLPDWLGYGELIESIQKDAVFLGRLQGQALLDAVEKPAQVQGHSMENGLLQLIADDMAAASNALPLLEFALEALWDQRDTQHHCLTVDAYTAMDRLKGTLDSQATKVYDRLAKNEKDWCRRICLSLIRIGKDGKDTRQRQRQSKLLALGQTERERETIADVVERLVNARLLVTDGDGASRYVDIAHEALMDGWQQFADWRQEDRDLKRLGQRTRDAHEEWVGHESHLDYLIPSGLLAELRELPVTVRNNVLADMDLRAFFTRSNEHEQKQKEFFERALAEVHLDAEASKIRSKLINMPQYAVEATLDAIDAVGYSLKSFKGEVQYPIKDALNHTWRQVREVAKMQGHKDAIWSVAFSPDGSRIVSGSADSTLRLWDSEGNPIGQPWLGHSDWIWSVAFSPDGSRIVSGSRDTNLRLWTIDGQPIGSSIEGHLGSVLSVAFSPQGDRIISASDDGTLRFWDASGRSLGSPINAHKGSVYSVAFSPDGSYIVSGGSDNTLRLWDLEGNSIGEPFEGHSDWVRSVAFSPSGEQIISGSADKTLCLWALNGERLRRFYGHKDLVYSVAFSPDGNQVISSSRDHTVYVWNLDSELIDQPLYGHSGLVYSIAFSPTDKLIVSGSADRTLRIWSSQSNPIIKAVKAHSDSINALAFSPDGNTIVSGSSDHTLRLWDRIGNPLGEYLEGHSDGVLTVAFSPTGDQIVSSGFDKTLRFWDQDGNSVEVVVDSHRSNVNALAFSPDGTQIVSGSSDHTLRIWNRNGHLIGECLQSYVGEVYAVRFSPDGTKIAVGGFDGGLSFWHPRSNLIDLKPATNQSFGIMSLAFSPTEKYLISGDAYNNLRFWDYDGNPIKEPIQKHLSPLAFVEFIPESDQIVSGSYDTTLHFWDREGRPIGTHIGGEPLENDQYGITALAVSPKGNQIVCAGRFHSSSSYKDGILWFLDSIRWQDWLHDCCTRLLHQIAMVQPKTDVAQRACQVCMDHAWNRGERAKFLVAQGRALAYYQQDVDGAVA</sequence>
<dbReference type="PANTHER" id="PTHR19848:SF8">
    <property type="entry name" value="F-BOX AND WD REPEAT DOMAIN CONTAINING 7"/>
    <property type="match status" value="1"/>
</dbReference>
<feature type="repeat" description="WD" evidence="3">
    <location>
        <begin position="1011"/>
        <end position="1052"/>
    </location>
</feature>
<dbReference type="EMBL" id="JADEXP010000285">
    <property type="protein sequence ID" value="MBE9069524.1"/>
    <property type="molecule type" value="Genomic_DNA"/>
</dbReference>
<dbReference type="SUPFAM" id="SSF50978">
    <property type="entry name" value="WD40 repeat-like"/>
    <property type="match status" value="2"/>
</dbReference>
<keyword evidence="1 3" id="KW-0853">WD repeat</keyword>
<accession>A0A928ZXZ3</accession>
<name>A0A928ZXZ3_LEPEC</name>
<dbReference type="GO" id="GO:0006508">
    <property type="term" value="P:proteolysis"/>
    <property type="evidence" value="ECO:0007669"/>
    <property type="project" value="InterPro"/>
</dbReference>
<feature type="repeat" description="WD" evidence="3">
    <location>
        <begin position="969"/>
        <end position="1004"/>
    </location>
</feature>
<dbReference type="SMART" id="SM00320">
    <property type="entry name" value="WD40"/>
    <property type="match status" value="13"/>
</dbReference>
<feature type="domain" description="Novel STAND NTPase 1" evidence="5">
    <location>
        <begin position="251"/>
        <end position="640"/>
    </location>
</feature>
<dbReference type="CDD" id="cd00200">
    <property type="entry name" value="WD40"/>
    <property type="match status" value="2"/>
</dbReference>
<keyword evidence="2" id="KW-0677">Repeat</keyword>
<feature type="domain" description="Peptidase C14 caspase" evidence="4">
    <location>
        <begin position="3"/>
        <end position="224"/>
    </location>
</feature>
<dbReference type="Pfam" id="PF00656">
    <property type="entry name" value="Peptidase_C14"/>
    <property type="match status" value="1"/>
</dbReference>
<dbReference type="PROSITE" id="PS50082">
    <property type="entry name" value="WD_REPEATS_2"/>
    <property type="match status" value="13"/>
</dbReference>
<organism evidence="6 7">
    <name type="scientific">Leptolyngbya cf. ectocarpi LEGE 11479</name>
    <dbReference type="NCBI Taxonomy" id="1828722"/>
    <lineage>
        <taxon>Bacteria</taxon>
        <taxon>Bacillati</taxon>
        <taxon>Cyanobacteriota</taxon>
        <taxon>Cyanophyceae</taxon>
        <taxon>Leptolyngbyales</taxon>
        <taxon>Leptolyngbyaceae</taxon>
        <taxon>Leptolyngbya group</taxon>
        <taxon>Leptolyngbya</taxon>
    </lineage>
</organism>
<dbReference type="GO" id="GO:0004197">
    <property type="term" value="F:cysteine-type endopeptidase activity"/>
    <property type="evidence" value="ECO:0007669"/>
    <property type="project" value="InterPro"/>
</dbReference>
<feature type="repeat" description="WD" evidence="3">
    <location>
        <begin position="1095"/>
        <end position="1127"/>
    </location>
</feature>
<dbReference type="InterPro" id="IPR036322">
    <property type="entry name" value="WD40_repeat_dom_sf"/>
</dbReference>
<evidence type="ECO:0000313" key="6">
    <source>
        <dbReference type="EMBL" id="MBE9069524.1"/>
    </source>
</evidence>
<feature type="repeat" description="WD" evidence="3">
    <location>
        <begin position="1053"/>
        <end position="1085"/>
    </location>
</feature>
<feature type="repeat" description="WD" evidence="3">
    <location>
        <begin position="1179"/>
        <end position="1210"/>
    </location>
</feature>
<dbReference type="InterPro" id="IPR019775">
    <property type="entry name" value="WD40_repeat_CS"/>
</dbReference>
<dbReference type="InterPro" id="IPR011600">
    <property type="entry name" value="Pept_C14_caspase"/>
</dbReference>
<dbReference type="PROSITE" id="PS50294">
    <property type="entry name" value="WD_REPEATS_REGION"/>
    <property type="match status" value="12"/>
</dbReference>
<feature type="non-terminal residue" evidence="6">
    <location>
        <position position="1420"/>
    </location>
</feature>
<feature type="repeat" description="WD" evidence="3">
    <location>
        <begin position="802"/>
        <end position="836"/>
    </location>
</feature>
<feature type="repeat" description="WD" evidence="3">
    <location>
        <begin position="886"/>
        <end position="920"/>
    </location>
</feature>
<feature type="repeat" description="WD" evidence="3">
    <location>
        <begin position="1137"/>
        <end position="1169"/>
    </location>
</feature>
<dbReference type="SUPFAM" id="SSF52129">
    <property type="entry name" value="Caspase-like"/>
    <property type="match status" value="1"/>
</dbReference>
<dbReference type="InterPro" id="IPR049052">
    <property type="entry name" value="nSTAND1"/>
</dbReference>
<feature type="repeat" description="WD" evidence="3">
    <location>
        <begin position="760"/>
        <end position="792"/>
    </location>
</feature>
<dbReference type="PANTHER" id="PTHR19848">
    <property type="entry name" value="WD40 REPEAT PROTEIN"/>
    <property type="match status" value="1"/>
</dbReference>
<protein>
    <submittedName>
        <fullName evidence="6">Caspase family protein</fullName>
    </submittedName>
</protein>
<dbReference type="PROSITE" id="PS00678">
    <property type="entry name" value="WD_REPEATS_1"/>
    <property type="match status" value="2"/>
</dbReference>
<evidence type="ECO:0000313" key="7">
    <source>
        <dbReference type="Proteomes" id="UP000615026"/>
    </source>
</evidence>
<comment type="caution">
    <text evidence="6">The sequence shown here is derived from an EMBL/GenBank/DDBJ whole genome shotgun (WGS) entry which is preliminary data.</text>
</comment>
<dbReference type="InterPro" id="IPR029030">
    <property type="entry name" value="Caspase-like_dom_sf"/>
</dbReference>
<evidence type="ECO:0000256" key="3">
    <source>
        <dbReference type="PROSITE-ProRule" id="PRU00221"/>
    </source>
</evidence>
<dbReference type="RefSeq" id="WP_193995421.1">
    <property type="nucleotide sequence ID" value="NZ_JADEXP010000285.1"/>
</dbReference>
<dbReference type="Gene3D" id="3.40.50.1460">
    <property type="match status" value="1"/>
</dbReference>
<proteinExistence type="predicted"/>
<feature type="repeat" description="WD" evidence="3">
    <location>
        <begin position="1222"/>
        <end position="1254"/>
    </location>
</feature>
<feature type="repeat" description="WD" evidence="3">
    <location>
        <begin position="1264"/>
        <end position="1296"/>
    </location>
</feature>
<evidence type="ECO:0000256" key="1">
    <source>
        <dbReference type="ARBA" id="ARBA00022574"/>
    </source>
</evidence>
<evidence type="ECO:0000256" key="2">
    <source>
        <dbReference type="ARBA" id="ARBA00022737"/>
    </source>
</evidence>
<reference evidence="6" key="1">
    <citation type="submission" date="2020-10" db="EMBL/GenBank/DDBJ databases">
        <authorList>
            <person name="Castelo-Branco R."/>
            <person name="Eusebio N."/>
            <person name="Adriana R."/>
            <person name="Vieira A."/>
            <person name="Brugerolle De Fraissinette N."/>
            <person name="Rezende De Castro R."/>
            <person name="Schneider M.P."/>
            <person name="Vasconcelos V."/>
            <person name="Leao P.N."/>
        </authorList>
    </citation>
    <scope>NUCLEOTIDE SEQUENCE</scope>
    <source>
        <strain evidence="6">LEGE 11479</strain>
    </source>
</reference>
<dbReference type="Pfam" id="PF00400">
    <property type="entry name" value="WD40"/>
    <property type="match status" value="13"/>
</dbReference>
<dbReference type="Gene3D" id="2.130.10.10">
    <property type="entry name" value="YVTN repeat-like/Quinoprotein amine dehydrogenase"/>
    <property type="match status" value="4"/>
</dbReference>
<gene>
    <name evidence="6" type="ORF">IQ260_23025</name>
</gene>
<dbReference type="InterPro" id="IPR015943">
    <property type="entry name" value="WD40/YVTN_repeat-like_dom_sf"/>
</dbReference>
<evidence type="ECO:0000259" key="4">
    <source>
        <dbReference type="Pfam" id="PF00656"/>
    </source>
</evidence>
<feature type="repeat" description="WD" evidence="3">
    <location>
        <begin position="844"/>
        <end position="876"/>
    </location>
</feature>
<dbReference type="InterPro" id="IPR020472">
    <property type="entry name" value="WD40_PAC1"/>
</dbReference>
<dbReference type="SUPFAM" id="SSF52540">
    <property type="entry name" value="P-loop containing nucleoside triphosphate hydrolases"/>
    <property type="match status" value="1"/>
</dbReference>
<evidence type="ECO:0000259" key="5">
    <source>
        <dbReference type="Pfam" id="PF20703"/>
    </source>
</evidence>
<dbReference type="Pfam" id="PF20703">
    <property type="entry name" value="nSTAND1"/>
    <property type="match status" value="1"/>
</dbReference>
<dbReference type="PRINTS" id="PR00320">
    <property type="entry name" value="GPROTEINBRPT"/>
</dbReference>
<dbReference type="InterPro" id="IPR027417">
    <property type="entry name" value="P-loop_NTPase"/>
</dbReference>
<feature type="repeat" description="WD" evidence="3">
    <location>
        <begin position="928"/>
        <end position="969"/>
    </location>
</feature>